<comment type="similarity">
    <text evidence="7">In the N-terminal section; belongs to the binding-protein-dependent transport system permease family.</text>
</comment>
<dbReference type="Pfam" id="PF04069">
    <property type="entry name" value="OpuAC"/>
    <property type="match status" value="1"/>
</dbReference>
<dbReference type="InterPro" id="IPR000515">
    <property type="entry name" value="MetI-like"/>
</dbReference>
<evidence type="ECO:0000256" key="4">
    <source>
        <dbReference type="ARBA" id="ARBA00022989"/>
    </source>
</evidence>
<name>A0ABU3BTX6_9BACT</name>
<dbReference type="InterPro" id="IPR051204">
    <property type="entry name" value="ABC_transp_perm/SBD"/>
</dbReference>
<comment type="similarity">
    <text evidence="8">Belongs to the binding-protein-dependent transport system permease family.</text>
</comment>
<comment type="similarity">
    <text evidence="6">In the C-terminal section; belongs to the OsmX family.</text>
</comment>
<dbReference type="SUPFAM" id="SSF161098">
    <property type="entry name" value="MetI-like"/>
    <property type="match status" value="1"/>
</dbReference>
<comment type="caution">
    <text evidence="11">The sequence shown here is derived from an EMBL/GenBank/DDBJ whole genome shotgun (WGS) entry which is preliminary data.</text>
</comment>
<dbReference type="Gene3D" id="3.40.190.10">
    <property type="entry name" value="Periplasmic binding protein-like II"/>
    <property type="match status" value="1"/>
</dbReference>
<feature type="domain" description="ABC transmembrane type-1" evidence="10">
    <location>
        <begin position="385"/>
        <end position="564"/>
    </location>
</feature>
<dbReference type="InterPro" id="IPR007210">
    <property type="entry name" value="ABC_Gly_betaine_transp_sub-bd"/>
</dbReference>
<evidence type="ECO:0000259" key="10">
    <source>
        <dbReference type="PROSITE" id="PS50928"/>
    </source>
</evidence>
<accession>A0ABU3BTX6</accession>
<evidence type="ECO:0000256" key="1">
    <source>
        <dbReference type="ARBA" id="ARBA00004651"/>
    </source>
</evidence>
<evidence type="ECO:0000256" key="2">
    <source>
        <dbReference type="ARBA" id="ARBA00022448"/>
    </source>
</evidence>
<dbReference type="Proteomes" id="UP001267426">
    <property type="component" value="Unassembled WGS sequence"/>
</dbReference>
<feature type="transmembrane region" description="Helical" evidence="8">
    <location>
        <begin position="433"/>
        <end position="457"/>
    </location>
</feature>
<keyword evidence="2 8" id="KW-0813">Transport</keyword>
<feature type="region of interest" description="Disordered" evidence="9">
    <location>
        <begin position="1"/>
        <end position="60"/>
    </location>
</feature>
<feature type="transmembrane region" description="Helical" evidence="8">
    <location>
        <begin position="389"/>
        <end position="413"/>
    </location>
</feature>
<feature type="transmembrane region" description="Helical" evidence="8">
    <location>
        <begin position="499"/>
        <end position="530"/>
    </location>
</feature>
<proteinExistence type="inferred from homology"/>
<dbReference type="CDD" id="cd13607">
    <property type="entry name" value="PBP2_AfProX_like"/>
    <property type="match status" value="1"/>
</dbReference>
<feature type="transmembrane region" description="Helical" evidence="8">
    <location>
        <begin position="550"/>
        <end position="572"/>
    </location>
</feature>
<keyword evidence="5 8" id="KW-0472">Membrane</keyword>
<keyword evidence="3 8" id="KW-0812">Transmembrane</keyword>
<protein>
    <submittedName>
        <fullName evidence="11">Glycine betaine ABC transporter substrate-binding protein</fullName>
    </submittedName>
</protein>
<dbReference type="Gene3D" id="1.10.3720.10">
    <property type="entry name" value="MetI-like"/>
    <property type="match status" value="1"/>
</dbReference>
<evidence type="ECO:0000256" key="5">
    <source>
        <dbReference type="ARBA" id="ARBA00023136"/>
    </source>
</evidence>
<evidence type="ECO:0000313" key="12">
    <source>
        <dbReference type="Proteomes" id="UP001267426"/>
    </source>
</evidence>
<dbReference type="SUPFAM" id="SSF53850">
    <property type="entry name" value="Periplasmic binding protein-like II"/>
    <property type="match status" value="1"/>
</dbReference>
<evidence type="ECO:0000256" key="6">
    <source>
        <dbReference type="ARBA" id="ARBA00035642"/>
    </source>
</evidence>
<keyword evidence="12" id="KW-1185">Reference proteome</keyword>
<dbReference type="PANTHER" id="PTHR30177">
    <property type="entry name" value="GLYCINE BETAINE/L-PROLINE TRANSPORT SYSTEM PERMEASE PROTEIN PROW"/>
    <property type="match status" value="1"/>
</dbReference>
<dbReference type="Gene3D" id="3.40.190.120">
    <property type="entry name" value="Osmoprotection protein (prox), domain 2"/>
    <property type="match status" value="1"/>
</dbReference>
<gene>
    <name evidence="11" type="ORF">RM540_13255</name>
</gene>
<evidence type="ECO:0000256" key="9">
    <source>
        <dbReference type="SAM" id="MobiDB-lite"/>
    </source>
</evidence>
<evidence type="ECO:0000256" key="3">
    <source>
        <dbReference type="ARBA" id="ARBA00022692"/>
    </source>
</evidence>
<evidence type="ECO:0000256" key="7">
    <source>
        <dbReference type="ARBA" id="ARBA00035652"/>
    </source>
</evidence>
<sequence length="578" mass="59614">MTTAPPLQQRAGRYRGLGTGSPRAEVKSGRTSYSVPRTNPKGALAPAAPPSPTGTGGAAAPPCSAVGRLLRLLPALVLLALAGRGGAAQTAGAQTAPPPERAGGAAAEVVVGSKVFTESVVLGEIATDLARDAGAEATHRREIGGTRVVWGALLRGDVDAYPEYTGTLAQEIFADEDVSTPEALRSALARVGVRATPPLGFNNTYAIGMTEARAEALGIETLSDLRAHPALRFGFSNEFLDREDGWPGLRRAYGLPQADVRGLDHDLAYRALAAGDLDAVDLYSTDAEVPYYGLRVLEDDRGFFPRYDAVLLYRADLAERAPAVVAAWGRLAGALTADSVAALNARVKIDGETEAAVAAAFVRARFGVDTQVETVGRAGRVWQRTKEHLALVGLSLAAAIVVAIPLGIAAAKVPWLEAPVLGVVSVAYTIPSLALLVFMLPVLGIGAPPALAALFLYSLLPIVRNTHAGLVGIAPELRESAAALGLPARVRLQRVELPLAAPSVLAGVQTSAVINVGTATLGALVGAGGYGQPILTGIRLDDVGLILEGAVPAAVLALAVQGLFSLAGRVAIPRGLRL</sequence>
<keyword evidence="4 8" id="KW-1133">Transmembrane helix</keyword>
<organism evidence="11 12">
    <name type="scientific">Rubrivirga litoralis</name>
    <dbReference type="NCBI Taxonomy" id="3075598"/>
    <lineage>
        <taxon>Bacteria</taxon>
        <taxon>Pseudomonadati</taxon>
        <taxon>Rhodothermota</taxon>
        <taxon>Rhodothermia</taxon>
        <taxon>Rhodothermales</taxon>
        <taxon>Rubricoccaceae</taxon>
        <taxon>Rubrivirga</taxon>
    </lineage>
</organism>
<comment type="subcellular location">
    <subcellularLocation>
        <location evidence="1 8">Cell membrane</location>
        <topology evidence="1 8">Multi-pass membrane protein</topology>
    </subcellularLocation>
</comment>
<evidence type="ECO:0000313" key="11">
    <source>
        <dbReference type="EMBL" id="MDT0632722.1"/>
    </source>
</evidence>
<dbReference type="PROSITE" id="PS50928">
    <property type="entry name" value="ABC_TM1"/>
    <property type="match status" value="1"/>
</dbReference>
<dbReference type="Pfam" id="PF00528">
    <property type="entry name" value="BPD_transp_1"/>
    <property type="match status" value="1"/>
</dbReference>
<dbReference type="CDD" id="cd06261">
    <property type="entry name" value="TM_PBP2"/>
    <property type="match status" value="1"/>
</dbReference>
<dbReference type="EMBL" id="JAVRHT010000035">
    <property type="protein sequence ID" value="MDT0632722.1"/>
    <property type="molecule type" value="Genomic_DNA"/>
</dbReference>
<dbReference type="PANTHER" id="PTHR30177:SF4">
    <property type="entry name" value="OSMOPROTECTANT IMPORT PERMEASE PROTEIN OSMW"/>
    <property type="match status" value="1"/>
</dbReference>
<reference evidence="11 12" key="1">
    <citation type="submission" date="2023-09" db="EMBL/GenBank/DDBJ databases">
        <authorList>
            <person name="Rey-Velasco X."/>
        </authorList>
    </citation>
    <scope>NUCLEOTIDE SEQUENCE [LARGE SCALE GENOMIC DNA]</scope>
    <source>
        <strain evidence="11 12">F394</strain>
    </source>
</reference>
<dbReference type="RefSeq" id="WP_311664880.1">
    <property type="nucleotide sequence ID" value="NZ_JAVRHT010000035.1"/>
</dbReference>
<dbReference type="InterPro" id="IPR035906">
    <property type="entry name" value="MetI-like_sf"/>
</dbReference>
<dbReference type="InterPro" id="IPR041894">
    <property type="entry name" value="PBP2_ProX-like"/>
</dbReference>
<evidence type="ECO:0000256" key="8">
    <source>
        <dbReference type="RuleBase" id="RU363032"/>
    </source>
</evidence>